<evidence type="ECO:0000313" key="3">
    <source>
        <dbReference type="Proteomes" id="UP000697802"/>
    </source>
</evidence>
<dbReference type="InterPro" id="IPR011083">
    <property type="entry name" value="Phage_tail_collar_dom"/>
</dbReference>
<dbReference type="SUPFAM" id="SSF88874">
    <property type="entry name" value="Receptor-binding domain of short tail fibre protein gp12"/>
    <property type="match status" value="1"/>
</dbReference>
<evidence type="ECO:0000259" key="1">
    <source>
        <dbReference type="Pfam" id="PF07484"/>
    </source>
</evidence>
<organism evidence="2 3">
    <name type="scientific">Photorhabdus tasmaniensis</name>
    <dbReference type="NCBI Taxonomy" id="1004159"/>
    <lineage>
        <taxon>Bacteria</taxon>
        <taxon>Pseudomonadati</taxon>
        <taxon>Pseudomonadota</taxon>
        <taxon>Gammaproteobacteria</taxon>
        <taxon>Enterobacterales</taxon>
        <taxon>Morganellaceae</taxon>
        <taxon>Photorhabdus</taxon>
    </lineage>
</organism>
<sequence length="262" mass="29337">MKNLGLSETVELARNAVPGSRKINGKALSGDVNISSQDIFGEPTLILDRADLNDYETPGLYVQYANANARTGKNYPEQLAGSLVVLKNNAVTQRYFVYNSSRVYTRSQYLNSPWTPWAQEYNSENPQPPNIPVGIPLPYPHRYTPPGYLTCNGQTFNKSLYPKLAEAYPDGKIPDLRGEFIRGWDDGRGVDPGRVCGSWQTDEFKSHSHSITFRTVLRYENEGGTTLNNENLGSYQSFTTEKTGGHETRPRNVAFNYIVRAA</sequence>
<evidence type="ECO:0000313" key="2">
    <source>
        <dbReference type="EMBL" id="NHB89179.1"/>
    </source>
</evidence>
<protein>
    <recommendedName>
        <fullName evidence="1">Phage tail collar domain-containing protein</fullName>
    </recommendedName>
</protein>
<dbReference type="InterPro" id="IPR051934">
    <property type="entry name" value="Phage_Tail_Fiber_Structural"/>
</dbReference>
<dbReference type="Pfam" id="PF07484">
    <property type="entry name" value="Collar"/>
    <property type="match status" value="1"/>
</dbReference>
<keyword evidence="3" id="KW-1185">Reference proteome</keyword>
<dbReference type="Gene3D" id="3.90.1340.10">
    <property type="entry name" value="Phage tail collar domain"/>
    <property type="match status" value="1"/>
</dbReference>
<dbReference type="InterPro" id="IPR037053">
    <property type="entry name" value="Phage_tail_collar_dom_sf"/>
</dbReference>
<name>A0ABX0GIY3_9GAMM</name>
<reference evidence="2 3" key="1">
    <citation type="submission" date="2018-02" db="EMBL/GenBank/DDBJ databases">
        <authorList>
            <person name="Machado R.A."/>
        </authorList>
    </citation>
    <scope>NUCLEOTIDE SEQUENCE [LARGE SCALE GENOMIC DNA]</scope>
    <source>
        <strain evidence="2 3">T327</strain>
    </source>
</reference>
<dbReference type="CDD" id="cd19958">
    <property type="entry name" value="pyocin_knob"/>
    <property type="match status" value="1"/>
</dbReference>
<accession>A0ABX0GIY3</accession>
<proteinExistence type="predicted"/>
<feature type="domain" description="Phage tail collar" evidence="1">
    <location>
        <begin position="134"/>
        <end position="181"/>
    </location>
</feature>
<dbReference type="EMBL" id="PUJU01000038">
    <property type="protein sequence ID" value="NHB89179.1"/>
    <property type="molecule type" value="Genomic_DNA"/>
</dbReference>
<dbReference type="Proteomes" id="UP000697802">
    <property type="component" value="Unassembled WGS sequence"/>
</dbReference>
<comment type="caution">
    <text evidence="2">The sequence shown here is derived from an EMBL/GenBank/DDBJ whole genome shotgun (WGS) entry which is preliminary data.</text>
</comment>
<dbReference type="PANTHER" id="PTHR35191:SF1">
    <property type="entry name" value="PROPHAGE SIDE TAIL FIBER PROTEIN HOMOLOG STFQ-RELATED"/>
    <property type="match status" value="1"/>
</dbReference>
<dbReference type="PANTHER" id="PTHR35191">
    <property type="entry name" value="PROPHAGE SIDE TAIL FIBER PROTEIN HOMOLOG STFQ-RELATED"/>
    <property type="match status" value="1"/>
</dbReference>
<gene>
    <name evidence="2" type="ORF">C5471_16355</name>
</gene>